<evidence type="ECO:0000313" key="18">
    <source>
        <dbReference type="RefSeq" id="XP_033819307.1"/>
    </source>
</evidence>
<evidence type="ECO:0000259" key="16">
    <source>
        <dbReference type="Pfam" id="PF24874"/>
    </source>
</evidence>
<dbReference type="Pfam" id="PF24874">
    <property type="entry name" value="Piezo_THU9_anchor"/>
    <property type="match status" value="1"/>
</dbReference>
<feature type="transmembrane region" description="Helical" evidence="11">
    <location>
        <begin position="602"/>
        <end position="619"/>
    </location>
</feature>
<evidence type="ECO:0000313" key="17">
    <source>
        <dbReference type="Proteomes" id="UP000515159"/>
    </source>
</evidence>
<accession>A0A6P8SL84</accession>
<feature type="transmembrane region" description="Helical" evidence="11">
    <location>
        <begin position="1226"/>
        <end position="1249"/>
    </location>
</feature>
<feature type="transmembrane region" description="Helical" evidence="11">
    <location>
        <begin position="706"/>
        <end position="727"/>
    </location>
</feature>
<feature type="compositionally biased region" description="Acidic residues" evidence="10">
    <location>
        <begin position="152"/>
        <end position="173"/>
    </location>
</feature>
<gene>
    <name evidence="18" type="primary">LOC117369215</name>
</gene>
<evidence type="ECO:0000256" key="11">
    <source>
        <dbReference type="SAM" id="Phobius"/>
    </source>
</evidence>
<feature type="transmembrane region" description="Helical" evidence="11">
    <location>
        <begin position="1054"/>
        <end position="1070"/>
    </location>
</feature>
<dbReference type="Pfam" id="PF23188">
    <property type="entry name" value="THU_Piezo1"/>
    <property type="match status" value="1"/>
</dbReference>
<dbReference type="PANTHER" id="PTHR47049:SF7">
    <property type="entry name" value="PIEZO-TYPE MECHANOSENSITIVE ION CHANNEL COMPONENT 2 ISOFORM X1"/>
    <property type="match status" value="1"/>
</dbReference>
<feature type="compositionally biased region" description="Basic and acidic residues" evidence="10">
    <location>
        <begin position="1437"/>
        <end position="1447"/>
    </location>
</feature>
<dbReference type="InterPro" id="IPR031334">
    <property type="entry name" value="Piezo_cap_dom"/>
</dbReference>
<dbReference type="Pfam" id="PF24871">
    <property type="entry name" value="Piezo_TM1-24"/>
    <property type="match status" value="1"/>
</dbReference>
<feature type="transmembrane region" description="Helical" evidence="11">
    <location>
        <begin position="188"/>
        <end position="207"/>
    </location>
</feature>
<feature type="region of interest" description="Disordered" evidence="10">
    <location>
        <begin position="149"/>
        <end position="180"/>
    </location>
</feature>
<feature type="compositionally biased region" description="Polar residues" evidence="10">
    <location>
        <begin position="410"/>
        <end position="419"/>
    </location>
</feature>
<evidence type="ECO:0000256" key="7">
    <source>
        <dbReference type="ARBA" id="ARBA00023065"/>
    </source>
</evidence>
<keyword evidence="9" id="KW-0407">Ion channel</keyword>
<feature type="compositionally biased region" description="Basic residues" evidence="10">
    <location>
        <begin position="1973"/>
        <end position="1985"/>
    </location>
</feature>
<feature type="transmembrane region" description="Helical" evidence="11">
    <location>
        <begin position="1201"/>
        <end position="1220"/>
    </location>
</feature>
<feature type="transmembrane region" description="Helical" evidence="11">
    <location>
        <begin position="493"/>
        <end position="514"/>
    </location>
</feature>
<dbReference type="InterPro" id="IPR056770">
    <property type="entry name" value="Piezo_THU9_anchor"/>
</dbReference>
<feature type="compositionally biased region" description="Acidic residues" evidence="10">
    <location>
        <begin position="1738"/>
        <end position="1747"/>
    </location>
</feature>
<feature type="compositionally biased region" description="Basic and acidic residues" evidence="10">
    <location>
        <begin position="1513"/>
        <end position="1535"/>
    </location>
</feature>
<evidence type="ECO:0000259" key="14">
    <source>
        <dbReference type="Pfam" id="PF23188"/>
    </source>
</evidence>
<keyword evidence="8 11" id="KW-0472">Membrane</keyword>
<feature type="transmembrane region" description="Helical" evidence="11">
    <location>
        <begin position="2165"/>
        <end position="2186"/>
    </location>
</feature>
<feature type="transmembrane region" description="Helical" evidence="11">
    <location>
        <begin position="111"/>
        <end position="128"/>
    </location>
</feature>
<feature type="transmembrane region" description="Helical" evidence="11">
    <location>
        <begin position="1261"/>
        <end position="1280"/>
    </location>
</feature>
<feature type="transmembrane region" description="Helical" evidence="11">
    <location>
        <begin position="534"/>
        <end position="555"/>
    </location>
</feature>
<comment type="similarity">
    <text evidence="2">Belongs to the PIEZO (TC 1.A.75) family.</text>
</comment>
<dbReference type="PANTHER" id="PTHR47049">
    <property type="entry name" value="PIEZO-TYPE MECHANOSENSITIVE ION CHANNEL HOMOLOG"/>
    <property type="match status" value="1"/>
</dbReference>
<keyword evidence="5 11" id="KW-0812">Transmembrane</keyword>
<keyword evidence="17" id="KW-1185">Reference proteome</keyword>
<evidence type="ECO:0000256" key="6">
    <source>
        <dbReference type="ARBA" id="ARBA00022989"/>
    </source>
</evidence>
<feature type="compositionally biased region" description="Basic and acidic residues" evidence="10">
    <location>
        <begin position="1481"/>
        <end position="1490"/>
    </location>
</feature>
<feature type="transmembrane region" description="Helical" evidence="11">
    <location>
        <begin position="625"/>
        <end position="643"/>
    </location>
</feature>
<dbReference type="InterPro" id="IPR056768">
    <property type="entry name" value="THU_Piezo"/>
</dbReference>
<feature type="transmembrane region" description="Helical" evidence="11">
    <location>
        <begin position="2577"/>
        <end position="2600"/>
    </location>
</feature>
<feature type="transmembrane region" description="Helical" evidence="11">
    <location>
        <begin position="1082"/>
        <end position="1104"/>
    </location>
</feature>
<feature type="region of interest" description="Disordered" evidence="10">
    <location>
        <begin position="1717"/>
        <end position="1753"/>
    </location>
</feature>
<feature type="transmembrane region" description="Helical" evidence="11">
    <location>
        <begin position="1848"/>
        <end position="1876"/>
    </location>
</feature>
<feature type="transmembrane region" description="Helical" evidence="11">
    <location>
        <begin position="852"/>
        <end position="877"/>
    </location>
</feature>
<evidence type="ECO:0000256" key="9">
    <source>
        <dbReference type="ARBA" id="ARBA00023303"/>
    </source>
</evidence>
<feature type="region of interest" description="Disordered" evidence="10">
    <location>
        <begin position="1768"/>
        <end position="1792"/>
    </location>
</feature>
<evidence type="ECO:0000259" key="12">
    <source>
        <dbReference type="Pfam" id="PF12166"/>
    </source>
</evidence>
<feature type="domain" description="Piezo non-specific cation channel cap" evidence="12">
    <location>
        <begin position="2368"/>
        <end position="2664"/>
    </location>
</feature>
<dbReference type="InterPro" id="IPR031805">
    <property type="entry name" value="Piezo_TM25-28"/>
</dbReference>
<evidence type="ECO:0000256" key="4">
    <source>
        <dbReference type="ARBA" id="ARBA00022475"/>
    </source>
</evidence>
<dbReference type="Pfam" id="PF15917">
    <property type="entry name" value="Piezo_TM25-28"/>
    <property type="match status" value="1"/>
</dbReference>
<feature type="transmembrane region" description="Helical" evidence="11">
    <location>
        <begin position="253"/>
        <end position="277"/>
    </location>
</feature>
<evidence type="ECO:0000256" key="1">
    <source>
        <dbReference type="ARBA" id="ARBA00004651"/>
    </source>
</evidence>
<keyword evidence="6 11" id="KW-1133">Transmembrane helix</keyword>
<feature type="region of interest" description="Disordered" evidence="10">
    <location>
        <begin position="1400"/>
        <end position="1451"/>
    </location>
</feature>
<feature type="domain" description="Piezo THU9 and anchor" evidence="16">
    <location>
        <begin position="2093"/>
        <end position="2329"/>
    </location>
</feature>
<feature type="region of interest" description="Disordered" evidence="10">
    <location>
        <begin position="1972"/>
        <end position="1999"/>
    </location>
</feature>
<dbReference type="RefSeq" id="XP_033819307.1">
    <property type="nucleotide sequence ID" value="XM_033963416.1"/>
</dbReference>
<feature type="transmembrane region" description="Helical" evidence="11">
    <location>
        <begin position="62"/>
        <end position="84"/>
    </location>
</feature>
<evidence type="ECO:0000256" key="2">
    <source>
        <dbReference type="ARBA" id="ARBA00007821"/>
    </source>
</evidence>
<feature type="transmembrane region" description="Helical" evidence="11">
    <location>
        <begin position="213"/>
        <end position="241"/>
    </location>
</feature>
<name>A0A6P8SL84_GEOSA</name>
<proteinExistence type="inferred from homology"/>
<feature type="domain" description="Piezo transmembrane helical unit" evidence="14">
    <location>
        <begin position="1840"/>
        <end position="1963"/>
    </location>
</feature>
<feature type="region of interest" description="Disordered" evidence="10">
    <location>
        <begin position="405"/>
        <end position="427"/>
    </location>
</feature>
<dbReference type="OrthoDB" id="303066at2759"/>
<dbReference type="GO" id="GO:0005886">
    <property type="term" value="C:plasma membrane"/>
    <property type="evidence" value="ECO:0007669"/>
    <property type="project" value="UniProtKB-SubCell"/>
</dbReference>
<feature type="compositionally biased region" description="Basic and acidic residues" evidence="10">
    <location>
        <begin position="1400"/>
        <end position="1423"/>
    </location>
</feature>
<protein>
    <submittedName>
        <fullName evidence="18">Piezo-type mechanosensitive ion channel component 2-like isoform X1</fullName>
    </submittedName>
</protein>
<dbReference type="InterPro" id="IPR027272">
    <property type="entry name" value="Piezo"/>
</dbReference>
<sequence>MASDIACGLVFRFFLPLSLLAAISIRHNGFSVVYLVFLLVVPLLPKPTHATMKGLTGTFLQWIYYTSFLFLLIQSSFQIAFHYVEPNDYLWEKILCHFGILRLSQVDAGNIIRLLVPDIGVFFTGIFIRRLCKRMVKLSAPQMALYAKDHEDGDEEETETESEESEEETECSTDDVLGRETSDTKPKLILKIASVIAGLKVIFEALFTTAGKVVATLLMGLSGITLPSVTSSIYFFTFLGLCSWWACRRSVSLLVFSSLCVMTSIFSACHLAGIYLYQLPYFQDLVPPDDIYARLFGMTAFVKTNVTESWKLKMHPGLKWPTFLNPLILLVLYYSLISLLHQWTRIPVECGKNQITAPEHKQMNGTLWVSNTDLIQPMYFSNRLQELPLLQCEHSSDFSVPAYHDMEDSPTGSSASGKSELQGITEDAEEDKPGGLAFLGQFIMRQSYICALIVMMIWSITHNSWLTFVLLIWSCIIWLMRDRRHYAMLSAPFLAAYGNILVIENFFVGFNITQEELFPGIPTSVLIDFDLKPYRMPCLHLGTKIFYAFTFWLLLRQHLTERQEKLKEKAEDLKEVTVDKIENEQPPNALMEILGTVVKGTLVKYWIYCCGIMFFVVSFSGKVVVFKILYIVLFLFCVALYKIHYDYWRRILKYFWITVVAYSMVVLIAVYVYQFKTISGFFLQILGMSEEGLKDVGLEQFDTVELFAGILLPSSFLLFCILQLYYFNEDFLKLTDLNDIPIREGGVSESKKKTEYRVFIVTNVLKENIEKMQARLAAKRKQDASQNTLDKVDSITLDEDADPMVHKDSEEGRDKWIVLIDQVTAVFLKLLGVIHETQVLCWRLLELHIIKIISTMTIWLALQEVSLMNYIFFIPWVFALPYSKIRPRASSICTVWSCVMVICKMMYQLKFVKPPEYSLNCTARLYENGSFRGPVTEELLQKSILYVTPVDPADWCGGLRKCAENVLPCLKNHLIILALMAIEVTVYRHQLYYRTHNQLIPPITGSIFDNITRKHLDDGLLNCIKYFVNHAFYKFGLEMCFVIAVNVIGQRMDFYAVIHACWLLYVLFHHRRKAIAEVWPRYCAFLASIMTLQYLLCIGIPPAFCKDYPWRTSRGAINSNLIKWLYLPDFARRPDPNFLMYDFLLLLASSLQWQVFDDENKTCIRMLAGDNIEISRDLNPEDLNQYSPVPNFIHCRSYLDMAKVIVFSYHFWFVLCLIFITGTTRINILCMGYLMACFYFMLFGGNLLLKTVKHMLRLWDYLIAYTAFVIAMKNLLSIGACAYLDRLLKNNCWLIQTFSMFCTIKGYKLTTPSDNTCDLPENEAGIVWDAICFTFLLAQRRIFTSYYFLYVVADMKASSILASRGAELLEEKVKKLVAVRLEEETKSSLAMKKQMELIKSKQKATELQKQTKKDPEGEKRSPQRTETGLEPPATDGDADKQEGDGKKKWWQPWVNHTTMIRSGDYSLFDTDSEDDEEEEHEEKREEEPPKKKTAFQLAYEAWMTSSKSALKIRKNDESTVKREQMKKEEKEKQQPEETEEEPSETTMDVASTEEGPETIIQRIVNIAKFACVFIQALLDDTIETLNSLCKTNLDIARVLRIERCMLRRELNKGKEASEESILQFYSSQQRKKNQATLSCDGSESDTVELAKKRNELLASHKASSRESRLSQDSMLSSCPTENIILSRELTQEDMEDDPAVTLKYSARKPTRIQAFDLASMDSVTSGDATEDSERATEGEEEDAEGMTDDTRTAIPPSFSTLLVDVNQETLSSEESGGTGPQRVKKSGPGRPLSEVPVMMTASELLLNRWFQDDEMEQSDKFYESLPRPIRLGFALYNTMVSKSEMLSYFAIILNHMVSASIITLVLPILIFLWAMLSVPRPTKRFWMTAIIYTEITVVIKYSFQFGFFPWTSTVYRGLNSDKPFHLPNIIGIEKKNGYVHFDLIQLLALFFHRSILKCHGLWDDKPTIMPDSKKKKKIRKQKKREAKGEDERNSGLGPWNLFKHHSSSKNIFRKRHTTQQATKEGKTPKKESKKKWNIFKRNPKRKRLSFKERIKQLTLKTKKLAIKIGLQIYLPIRQFFYDIIHPEYSPVCDMYALMFLVDVINFIIVIFGYWAFGKHSAAADITESLSEDQVPEAFLVMLLLQFGTMIVDRAIYLRKTMFGKCVFQVVLVFGIHFWMFFILPGVTERRFNTNKVAQLWYFVKCLYFGLSAYQIKCGYPNRVLGNFLTKSYNCMNLFLFQGFRFVPFLTELRAVMDWVWTDTTLSLSSWICVEDIYANIFIMKCLRESEKKYPEPAGQKKKTIVKYGRGGVIIFALICIVWFPLLFMSLVKSVAGITNQPLDVSVKISISGYEPLFTMSAQQQNLIPFSQAVYDDMTYRYALHPSAMQFIVNYMPEDIIISKIKSNASLLWSISPASREAMIKELSNTSQIYFDIYWNILRNASLIKNVEASGKYTVCYEDTELRDQIVQMLKGQRNTPIMLPNLLPKYLRASNGLESKTAHRLQVPHTEKEEDLEKYAFYRNITIKLQKLAVNSSSNLVTEWWIIQEWSPGCSSKGCRKNIELVIFNDKASPQSLGFLAGYGIVGLYMSVVLVIGKFIREFFNGIARSIMFEELPNVDRILKLCTDIFLVRETGDLDLEEQLFAKLIFLYRSPETMIKWTREEHET</sequence>
<dbReference type="InParanoid" id="A0A6P8SL84"/>
<feature type="transmembrane region" description="Helical" evidence="11">
    <location>
        <begin position="2307"/>
        <end position="2331"/>
    </location>
</feature>
<keyword evidence="3" id="KW-0813">Transport</keyword>
<feature type="transmembrane region" description="Helical" evidence="11">
    <location>
        <begin position="2095"/>
        <end position="2117"/>
    </location>
</feature>
<feature type="region of interest" description="Disordered" evidence="10">
    <location>
        <begin position="1464"/>
        <end position="1493"/>
    </location>
</feature>
<feature type="region of interest" description="Disordered" evidence="10">
    <location>
        <begin position="1510"/>
        <end position="1553"/>
    </location>
</feature>
<evidence type="ECO:0000256" key="5">
    <source>
        <dbReference type="ARBA" id="ARBA00022692"/>
    </source>
</evidence>
<feature type="compositionally biased region" description="Acidic residues" evidence="10">
    <location>
        <begin position="1470"/>
        <end position="1480"/>
    </location>
</feature>
<feature type="transmembrane region" description="Helical" evidence="11">
    <location>
        <begin position="1138"/>
        <end position="1156"/>
    </location>
</feature>
<dbReference type="Proteomes" id="UP000515159">
    <property type="component" value="Chromosome 11"/>
</dbReference>
<reference evidence="18" key="1">
    <citation type="submission" date="2025-08" db="UniProtKB">
        <authorList>
            <consortium name="RefSeq"/>
        </authorList>
    </citation>
    <scope>IDENTIFICATION</scope>
</reference>
<dbReference type="GO" id="GO:0008381">
    <property type="term" value="F:mechanosensitive monoatomic ion channel activity"/>
    <property type="evidence" value="ECO:0007669"/>
    <property type="project" value="InterPro"/>
</dbReference>
<evidence type="ECO:0000259" key="13">
    <source>
        <dbReference type="Pfam" id="PF15917"/>
    </source>
</evidence>
<evidence type="ECO:0000256" key="8">
    <source>
        <dbReference type="ARBA" id="ARBA00023136"/>
    </source>
</evidence>
<evidence type="ECO:0000256" key="10">
    <source>
        <dbReference type="SAM" id="MobiDB-lite"/>
    </source>
</evidence>
<feature type="transmembrane region" description="Helical" evidence="11">
    <location>
        <begin position="2198"/>
        <end position="2215"/>
    </location>
</feature>
<comment type="subcellular location">
    <subcellularLocation>
        <location evidence="1">Cell membrane</location>
        <topology evidence="1">Multi-pass membrane protein</topology>
    </subcellularLocation>
</comment>
<feature type="transmembrane region" description="Helical" evidence="11">
    <location>
        <begin position="2137"/>
        <end position="2156"/>
    </location>
</feature>
<evidence type="ECO:0000256" key="3">
    <source>
        <dbReference type="ARBA" id="ARBA00022448"/>
    </source>
</evidence>
<feature type="domain" description="Piezo TM1-24" evidence="15">
    <location>
        <begin position="26"/>
        <end position="733"/>
    </location>
</feature>
<organism evidence="17 18">
    <name type="scientific">Geotrypetes seraphini</name>
    <name type="common">Gaboon caecilian</name>
    <name type="synonym">Caecilia seraphini</name>
    <dbReference type="NCBI Taxonomy" id="260995"/>
    <lineage>
        <taxon>Eukaryota</taxon>
        <taxon>Metazoa</taxon>
        <taxon>Chordata</taxon>
        <taxon>Craniata</taxon>
        <taxon>Vertebrata</taxon>
        <taxon>Euteleostomi</taxon>
        <taxon>Amphibia</taxon>
        <taxon>Gymnophiona</taxon>
        <taxon>Geotrypetes</taxon>
    </lineage>
</organism>
<keyword evidence="4" id="KW-1003">Cell membrane</keyword>
<dbReference type="GeneID" id="117369215"/>
<evidence type="ECO:0000259" key="15">
    <source>
        <dbReference type="Pfam" id="PF24871"/>
    </source>
</evidence>
<keyword evidence="7" id="KW-0406">Ion transport</keyword>
<feature type="domain" description="Piezo TM25-28" evidence="13">
    <location>
        <begin position="1180"/>
        <end position="1515"/>
    </location>
</feature>
<dbReference type="Pfam" id="PF12166">
    <property type="entry name" value="Piezo_cap"/>
    <property type="match status" value="1"/>
</dbReference>
<feature type="region of interest" description="Disordered" evidence="10">
    <location>
        <begin position="2012"/>
        <end position="2036"/>
    </location>
</feature>
<dbReference type="InterPro" id="IPR056769">
    <property type="entry name" value="Piezo_TM1-24"/>
</dbReference>
<feature type="transmembrane region" description="Helical" evidence="11">
    <location>
        <begin position="655"/>
        <end position="673"/>
    </location>
</feature>
<dbReference type="KEGG" id="gsh:117369215"/>